<dbReference type="Proteomes" id="UP000241591">
    <property type="component" value="Segment"/>
</dbReference>
<accession>A0A1D8KIA6</accession>
<evidence type="ECO:0000313" key="3">
    <source>
        <dbReference type="EMBL" id="AOV57868.1"/>
    </source>
</evidence>
<dbReference type="EMBL" id="KU686195">
    <property type="protein sequence ID" value="AOV58118.1"/>
    <property type="molecule type" value="Genomic_DNA"/>
</dbReference>
<dbReference type="Proteomes" id="UP000241610">
    <property type="component" value="Segment"/>
</dbReference>
<sequence length="107" mass="12542">MKYVVDIDGTICFPGEGDAVYTHARPREDRIRRINQLYIEGNEVIYLTARGMGRYNNDRQKAHDEFYEFTKKQLCEWGCMFDALYLGKPSGDIYIDDKGVSDHEFFN</sequence>
<dbReference type="EMBL" id="KU686194">
    <property type="protein sequence ID" value="AOV57868.1"/>
    <property type="molecule type" value="Genomic_DNA"/>
</dbReference>
<dbReference type="Proteomes" id="UP000241265">
    <property type="component" value="Genome"/>
</dbReference>
<dbReference type="EMBL" id="KU686196">
    <property type="protein sequence ID" value="AOV58368.1"/>
    <property type="molecule type" value="Genomic_DNA"/>
</dbReference>
<dbReference type="SUPFAM" id="SSF56784">
    <property type="entry name" value="HAD-like"/>
    <property type="match status" value="1"/>
</dbReference>
<dbReference type="Proteomes" id="UP000240287">
    <property type="component" value="Genome"/>
</dbReference>
<evidence type="ECO:0000313" key="2">
    <source>
        <dbReference type="EMBL" id="AOV57618.1"/>
    </source>
</evidence>
<evidence type="ECO:0000313" key="6">
    <source>
        <dbReference type="Proteomes" id="UP000240287"/>
    </source>
</evidence>
<protein>
    <submittedName>
        <fullName evidence="5">Phosphoheptose isomerase</fullName>
    </submittedName>
</protein>
<keyword evidence="5" id="KW-0413">Isomerase</keyword>
<dbReference type="EMBL" id="KU686193">
    <property type="protein sequence ID" value="AOV57618.1"/>
    <property type="molecule type" value="Genomic_DNA"/>
</dbReference>
<dbReference type="InterPro" id="IPR023214">
    <property type="entry name" value="HAD_sf"/>
</dbReference>
<dbReference type="Proteomes" id="UP000241494">
    <property type="component" value="Segment"/>
</dbReference>
<reference evidence="6 7" key="1">
    <citation type="journal article" date="2016" name="Virology">
        <title>The genomic content and context of auxiliary metabolic genes in marine cyanomyoviruses.</title>
        <authorList>
            <person name="Crummett L.T."/>
            <person name="Puxty R.J."/>
            <person name="Weihe C."/>
            <person name="Marston M.F."/>
            <person name="Martiny J.B."/>
        </authorList>
    </citation>
    <scope>NUCLEOTIDE SEQUENCE [LARGE SCALE GENOMIC DNA]</scope>
    <source>
        <strain evidence="1">0309SB33</strain>
        <strain evidence="2">0310NB17</strain>
        <strain evidence="3">0809CC03</strain>
        <strain evidence="4">0810SB17</strain>
        <strain evidence="5">0910CC29</strain>
    </source>
</reference>
<evidence type="ECO:0000313" key="5">
    <source>
        <dbReference type="EMBL" id="AOV58368.1"/>
    </source>
</evidence>
<evidence type="ECO:0000313" key="1">
    <source>
        <dbReference type="EMBL" id="AOV57368.1"/>
    </source>
</evidence>
<organism evidence="5 7">
    <name type="scientific">Synechococcus phage S-CAM1</name>
    <dbReference type="NCBI Taxonomy" id="754037"/>
    <lineage>
        <taxon>Viruses</taxon>
        <taxon>Duplodnaviria</taxon>
        <taxon>Heunggongvirae</taxon>
        <taxon>Uroviricota</taxon>
        <taxon>Caudoviricetes</taxon>
        <taxon>Pantevenvirales</taxon>
        <taxon>Kyanoviridae</taxon>
        <taxon>Anaposvirus</taxon>
        <taxon>Anaposvirus socalone</taxon>
    </lineage>
</organism>
<proteinExistence type="predicted"/>
<gene>
    <name evidence="3" type="ORF">C030809_113</name>
    <name evidence="5" type="ORF">C290910_113</name>
    <name evidence="2" type="ORF">N170310_113</name>
    <name evidence="1" type="ORF">N330309_113</name>
    <name evidence="4" type="ORF">S170810_113</name>
</gene>
<dbReference type="GO" id="GO:0016853">
    <property type="term" value="F:isomerase activity"/>
    <property type="evidence" value="ECO:0007669"/>
    <property type="project" value="UniProtKB-KW"/>
</dbReference>
<dbReference type="InterPro" id="IPR036412">
    <property type="entry name" value="HAD-like_sf"/>
</dbReference>
<dbReference type="Gene3D" id="3.40.50.1000">
    <property type="entry name" value="HAD superfamily/HAD-like"/>
    <property type="match status" value="1"/>
</dbReference>
<name>A0A1D8KIA6_9CAUD</name>
<evidence type="ECO:0000313" key="7">
    <source>
        <dbReference type="Proteomes" id="UP000241265"/>
    </source>
</evidence>
<dbReference type="EMBL" id="KU686192">
    <property type="protein sequence ID" value="AOV57368.1"/>
    <property type="molecule type" value="Genomic_DNA"/>
</dbReference>
<evidence type="ECO:0000313" key="4">
    <source>
        <dbReference type="EMBL" id="AOV58118.1"/>
    </source>
</evidence>